<dbReference type="PANTHER" id="PTHR11019">
    <property type="entry name" value="HTH-TYPE TRANSCRIPTIONAL REGULATOR NIMR"/>
    <property type="match status" value="1"/>
</dbReference>
<dbReference type="SMART" id="SM00342">
    <property type="entry name" value="HTH_ARAC"/>
    <property type="match status" value="1"/>
</dbReference>
<dbReference type="PATRIC" id="fig|1117108.3.peg.5998"/>
<dbReference type="CDD" id="cd06124">
    <property type="entry name" value="cupin_NimR-like_N"/>
    <property type="match status" value="1"/>
</dbReference>
<dbReference type="InterPro" id="IPR018062">
    <property type="entry name" value="HTH_AraC-typ_CS"/>
</dbReference>
<gene>
    <name evidence="8" type="ORF">PAALTS15_29031</name>
</gene>
<dbReference type="AlphaFoldDB" id="S9SGI6"/>
<keyword evidence="3" id="KW-0238">DNA-binding</keyword>
<evidence type="ECO:0000313" key="9">
    <source>
        <dbReference type="Proteomes" id="UP000015344"/>
    </source>
</evidence>
<evidence type="ECO:0000256" key="4">
    <source>
        <dbReference type="ARBA" id="ARBA00023163"/>
    </source>
</evidence>
<proteinExistence type="predicted"/>
<evidence type="ECO:0000259" key="7">
    <source>
        <dbReference type="PROSITE" id="PS01124"/>
    </source>
</evidence>
<dbReference type="FunFam" id="1.10.10.60:FF:000132">
    <property type="entry name" value="AraC family transcriptional regulator"/>
    <property type="match status" value="1"/>
</dbReference>
<evidence type="ECO:0000256" key="6">
    <source>
        <dbReference type="ARBA" id="ARBA00079449"/>
    </source>
</evidence>
<keyword evidence="2" id="KW-0805">Transcription regulation</keyword>
<evidence type="ECO:0000256" key="1">
    <source>
        <dbReference type="ARBA" id="ARBA00022491"/>
    </source>
</evidence>
<keyword evidence="4" id="KW-0804">Transcription</keyword>
<dbReference type="PROSITE" id="PS00041">
    <property type="entry name" value="HTH_ARAC_FAMILY_1"/>
    <property type="match status" value="1"/>
</dbReference>
<evidence type="ECO:0000313" key="8">
    <source>
        <dbReference type="EMBL" id="EPY03864.1"/>
    </source>
</evidence>
<keyword evidence="1" id="KW-0678">Repressor</keyword>
<dbReference type="Pfam" id="PF12833">
    <property type="entry name" value="HTH_18"/>
    <property type="match status" value="1"/>
</dbReference>
<feature type="domain" description="HTH araC/xylS-type" evidence="7">
    <location>
        <begin position="187"/>
        <end position="284"/>
    </location>
</feature>
<dbReference type="PROSITE" id="PS01124">
    <property type="entry name" value="HTH_ARAC_FAMILY_2"/>
    <property type="match status" value="1"/>
</dbReference>
<dbReference type="InterPro" id="IPR009057">
    <property type="entry name" value="Homeodomain-like_sf"/>
</dbReference>
<evidence type="ECO:0000256" key="2">
    <source>
        <dbReference type="ARBA" id="ARBA00023015"/>
    </source>
</evidence>
<dbReference type="SUPFAM" id="SSF51182">
    <property type="entry name" value="RmlC-like cupins"/>
    <property type="match status" value="1"/>
</dbReference>
<dbReference type="Proteomes" id="UP000015344">
    <property type="component" value="Unassembled WGS sequence"/>
</dbReference>
<evidence type="ECO:0000256" key="3">
    <source>
        <dbReference type="ARBA" id="ARBA00023125"/>
    </source>
</evidence>
<dbReference type="Gene3D" id="1.10.10.60">
    <property type="entry name" value="Homeodomain-like"/>
    <property type="match status" value="1"/>
</dbReference>
<dbReference type="InterPro" id="IPR018060">
    <property type="entry name" value="HTH_AraC"/>
</dbReference>
<sequence>MYDNANWTKNNEKWPKKGRCKLNSEEVDKSDWLEGPSLIAFWGNDDSDNPFRLGTREYDWHSHRRGQFFCVESGLIHVRTATGSWLLPPRRAGWIPPNVAHKVTVSGAMSGWSLLLTPEISRDLSHTPCVINVSELMRALVQRTVSWRDQEILEPNQERIIAVLLDEIKLAPLEPLHLPLPVDPRLLRITDAILQQPEDNRTLNEWAVWAALSPRTLRRLILAETGLTFAQWRQQARLTLALEMLAQGDSVGMVADALGYGTPSSFIAMFRRAFGDSPSHYLAVRRELKHLLPHSPNQ</sequence>
<evidence type="ECO:0000256" key="5">
    <source>
        <dbReference type="ARBA" id="ARBA00074140"/>
    </source>
</evidence>
<dbReference type="PANTHER" id="PTHR11019:SF159">
    <property type="entry name" value="TRANSCRIPTIONAL REGULATOR-RELATED"/>
    <property type="match status" value="1"/>
</dbReference>
<dbReference type="eggNOG" id="COG2207">
    <property type="taxonomic scope" value="Bacteria"/>
</dbReference>
<dbReference type="EMBL" id="ATMT01000104">
    <property type="protein sequence ID" value="EPY03864.1"/>
    <property type="molecule type" value="Genomic_DNA"/>
</dbReference>
<dbReference type="InterPro" id="IPR011051">
    <property type="entry name" value="RmlC_Cupin_sf"/>
</dbReference>
<dbReference type="RefSeq" id="WP_021262901.1">
    <property type="nucleotide sequence ID" value="NZ_ATMT01000104.1"/>
</dbReference>
<comment type="caution">
    <text evidence="8">The sequence shown here is derived from an EMBL/GenBank/DDBJ whole genome shotgun (WGS) entry which is preliminary data.</text>
</comment>
<dbReference type="GO" id="GO:0043565">
    <property type="term" value="F:sequence-specific DNA binding"/>
    <property type="evidence" value="ECO:0007669"/>
    <property type="project" value="InterPro"/>
</dbReference>
<dbReference type="SUPFAM" id="SSF46689">
    <property type="entry name" value="Homeodomain-like"/>
    <property type="match status" value="1"/>
</dbReference>
<organism evidence="8 9">
    <name type="scientific">Paenibacillus alvei TS-15</name>
    <dbReference type="NCBI Taxonomy" id="1117108"/>
    <lineage>
        <taxon>Bacteria</taxon>
        <taxon>Bacillati</taxon>
        <taxon>Bacillota</taxon>
        <taxon>Bacilli</taxon>
        <taxon>Bacillales</taxon>
        <taxon>Paenibacillaceae</taxon>
        <taxon>Paenibacillus</taxon>
    </lineage>
</organism>
<name>S9SGI6_PAEAL</name>
<protein>
    <recommendedName>
        <fullName evidence="5">HTH-type transcriptional regulator RipA</fullName>
    </recommendedName>
    <alternativeName>
        <fullName evidence="6">Repressor of iron proteins A</fullName>
    </alternativeName>
</protein>
<reference evidence="8 9" key="1">
    <citation type="submission" date="2013-05" db="EMBL/GenBank/DDBJ databases">
        <authorList>
            <person name="Strain E.A."/>
            <person name="Brown E."/>
            <person name="Allard M.W."/>
            <person name="Luo Y.L."/>
        </authorList>
    </citation>
    <scope>NUCLEOTIDE SEQUENCE [LARGE SCALE GENOMIC DNA]</scope>
    <source>
        <strain evidence="8 9">TS-15</strain>
    </source>
</reference>
<dbReference type="GO" id="GO:0003700">
    <property type="term" value="F:DNA-binding transcription factor activity"/>
    <property type="evidence" value="ECO:0007669"/>
    <property type="project" value="InterPro"/>
</dbReference>
<accession>S9SGI6</accession>